<dbReference type="SMART" id="SM00353">
    <property type="entry name" value="HLH"/>
    <property type="match status" value="1"/>
</dbReference>
<evidence type="ECO:0000256" key="2">
    <source>
        <dbReference type="SAM" id="MobiDB-lite"/>
    </source>
</evidence>
<reference evidence="3" key="1">
    <citation type="submission" date="2022-03" db="EMBL/GenBank/DDBJ databases">
        <authorList>
            <person name="Martin C."/>
        </authorList>
    </citation>
    <scope>NUCLEOTIDE SEQUENCE</scope>
</reference>
<dbReference type="GO" id="GO:0046983">
    <property type="term" value="F:protein dimerization activity"/>
    <property type="evidence" value="ECO:0007669"/>
    <property type="project" value="InterPro"/>
</dbReference>
<feature type="region of interest" description="Disordered" evidence="2">
    <location>
        <begin position="297"/>
        <end position="340"/>
    </location>
</feature>
<dbReference type="Pfam" id="PF00010">
    <property type="entry name" value="HLH"/>
    <property type="match status" value="1"/>
</dbReference>
<dbReference type="PANTHER" id="PTHR23349:SF108">
    <property type="entry name" value="BHLH DOMAIN-CONTAINING PROTEIN"/>
    <property type="match status" value="1"/>
</dbReference>
<dbReference type="GO" id="GO:0000977">
    <property type="term" value="F:RNA polymerase II transcription regulatory region sequence-specific DNA binding"/>
    <property type="evidence" value="ECO:0007669"/>
    <property type="project" value="TreeGrafter"/>
</dbReference>
<dbReference type="SUPFAM" id="SSF47459">
    <property type="entry name" value="HLH, helix-loop-helix DNA-binding domain"/>
    <property type="match status" value="1"/>
</dbReference>
<dbReference type="Gene3D" id="4.10.280.10">
    <property type="entry name" value="Helix-loop-helix DNA-binding domain"/>
    <property type="match status" value="1"/>
</dbReference>
<sequence length="340" mass="39144">MVGTTMDTLASTNMKAESSYSKPKRKRIHIPHSQRPTEFVAQRNERERSRVHSVNEAFMVLKKHVPLKVKDPSKRVSKAKILLAALDHIHNLLDCLENGKSQESCITTHSSLQNHQPGKKSRTQIKKRQVKKHTASNTITNTKTAESYFECIPEVKENQFHKSTDRLLYNDNSQFHSQMQLAQYEQYSPNMYNQYRSEFQTTQQQFTTSPNSAYGQYEASSQFDNERHFSQMEPAVQEYMGHSSLSESWMPANTAVPEQNATEYYPNTVQTIFRNPESRTPYQYQMTESWLHDLPLSPNDSGFGDDKSTSGVSDMSFPLTDDDLSENTLNNLIPHPETKY</sequence>
<evidence type="ECO:0000313" key="4">
    <source>
        <dbReference type="Proteomes" id="UP000749559"/>
    </source>
</evidence>
<feature type="compositionally biased region" description="Polar residues" evidence="2">
    <location>
        <begin position="1"/>
        <end position="21"/>
    </location>
</feature>
<evidence type="ECO:0000313" key="3">
    <source>
        <dbReference type="EMBL" id="CAH1799577.1"/>
    </source>
</evidence>
<dbReference type="GO" id="GO:0000981">
    <property type="term" value="F:DNA-binding transcription factor activity, RNA polymerase II-specific"/>
    <property type="evidence" value="ECO:0007669"/>
    <property type="project" value="TreeGrafter"/>
</dbReference>
<dbReference type="InterPro" id="IPR036638">
    <property type="entry name" value="HLH_DNA-bd_sf"/>
</dbReference>
<dbReference type="EMBL" id="CAIIXF020000011">
    <property type="protein sequence ID" value="CAH1799577.1"/>
    <property type="molecule type" value="Genomic_DNA"/>
</dbReference>
<keyword evidence="4" id="KW-1185">Reference proteome</keyword>
<dbReference type="AlphaFoldDB" id="A0A8J1TB83"/>
<proteinExistence type="predicted"/>
<name>A0A8J1TB83_OWEFU</name>
<dbReference type="InterPro" id="IPR050283">
    <property type="entry name" value="E-box_TF_Regulators"/>
</dbReference>
<dbReference type="OrthoDB" id="6241467at2759"/>
<dbReference type="PROSITE" id="PS50888">
    <property type="entry name" value="BHLH"/>
    <property type="match status" value="1"/>
</dbReference>
<protein>
    <submittedName>
        <fullName evidence="3">Uncharacterized protein</fullName>
    </submittedName>
</protein>
<organism evidence="3 4">
    <name type="scientific">Owenia fusiformis</name>
    <name type="common">Polychaete worm</name>
    <dbReference type="NCBI Taxonomy" id="6347"/>
    <lineage>
        <taxon>Eukaryota</taxon>
        <taxon>Metazoa</taxon>
        <taxon>Spiralia</taxon>
        <taxon>Lophotrochozoa</taxon>
        <taxon>Annelida</taxon>
        <taxon>Polychaeta</taxon>
        <taxon>Sedentaria</taxon>
        <taxon>Canalipalpata</taxon>
        <taxon>Sabellida</taxon>
        <taxon>Oweniida</taxon>
        <taxon>Oweniidae</taxon>
        <taxon>Owenia</taxon>
    </lineage>
</organism>
<dbReference type="InterPro" id="IPR011598">
    <property type="entry name" value="bHLH_dom"/>
</dbReference>
<dbReference type="Proteomes" id="UP000749559">
    <property type="component" value="Unassembled WGS sequence"/>
</dbReference>
<dbReference type="GO" id="GO:0032502">
    <property type="term" value="P:developmental process"/>
    <property type="evidence" value="ECO:0007669"/>
    <property type="project" value="TreeGrafter"/>
</dbReference>
<gene>
    <name evidence="3" type="ORF">OFUS_LOCUS23573</name>
</gene>
<feature type="compositionally biased region" description="Basic residues" evidence="2">
    <location>
        <begin position="22"/>
        <end position="32"/>
    </location>
</feature>
<comment type="caution">
    <text evidence="3">The sequence shown here is derived from an EMBL/GenBank/DDBJ whole genome shotgun (WGS) entry which is preliminary data.</text>
</comment>
<feature type="region of interest" description="Disordered" evidence="2">
    <location>
        <begin position="1"/>
        <end position="33"/>
    </location>
</feature>
<keyword evidence="1" id="KW-0238">DNA-binding</keyword>
<dbReference type="CDD" id="cd11418">
    <property type="entry name" value="bHLH_TS_ASCL"/>
    <property type="match status" value="1"/>
</dbReference>
<accession>A0A8J1TB83</accession>
<evidence type="ECO:0000256" key="1">
    <source>
        <dbReference type="ARBA" id="ARBA00023125"/>
    </source>
</evidence>
<dbReference type="PANTHER" id="PTHR23349">
    <property type="entry name" value="BASIC HELIX-LOOP-HELIX TRANSCRIPTION FACTOR, TWIST"/>
    <property type="match status" value="1"/>
</dbReference>